<dbReference type="InterPro" id="IPR019576">
    <property type="entry name" value="Pyridoxamine_oxidase_dimer_C"/>
</dbReference>
<dbReference type="PIRSF" id="PIRSF000190">
    <property type="entry name" value="Pyd_amn-ph_oxd"/>
    <property type="match status" value="1"/>
</dbReference>
<dbReference type="Gene3D" id="2.30.110.10">
    <property type="entry name" value="Electron Transport, Fmn-binding Protein, Chain A"/>
    <property type="match status" value="1"/>
</dbReference>
<dbReference type="NCBIfam" id="TIGR00558">
    <property type="entry name" value="pdxH"/>
    <property type="match status" value="1"/>
</dbReference>
<feature type="domain" description="Pyridoxamine 5'-phosphate oxidase N-terminal" evidence="8">
    <location>
        <begin position="45"/>
        <end position="154"/>
    </location>
</feature>
<accession>A0AAD7F5V6</accession>
<dbReference type="EMBL" id="JARIHO010000002">
    <property type="protein sequence ID" value="KAJ7367055.1"/>
    <property type="molecule type" value="Genomic_DNA"/>
</dbReference>
<evidence type="ECO:0000313" key="11">
    <source>
        <dbReference type="Proteomes" id="UP001218218"/>
    </source>
</evidence>
<dbReference type="PANTHER" id="PTHR10851">
    <property type="entry name" value="PYRIDOXINE-5-PHOSPHATE OXIDASE"/>
    <property type="match status" value="1"/>
</dbReference>
<evidence type="ECO:0000259" key="8">
    <source>
        <dbReference type="Pfam" id="PF01243"/>
    </source>
</evidence>
<evidence type="ECO:0000256" key="1">
    <source>
        <dbReference type="ARBA" id="ARBA00001917"/>
    </source>
</evidence>
<evidence type="ECO:0000256" key="4">
    <source>
        <dbReference type="ARBA" id="ARBA00012801"/>
    </source>
</evidence>
<organism evidence="10 11">
    <name type="scientific">Mycena albidolilacea</name>
    <dbReference type="NCBI Taxonomy" id="1033008"/>
    <lineage>
        <taxon>Eukaryota</taxon>
        <taxon>Fungi</taxon>
        <taxon>Dikarya</taxon>
        <taxon>Basidiomycota</taxon>
        <taxon>Agaricomycotina</taxon>
        <taxon>Agaricomycetes</taxon>
        <taxon>Agaricomycetidae</taxon>
        <taxon>Agaricales</taxon>
        <taxon>Marasmiineae</taxon>
        <taxon>Mycenaceae</taxon>
        <taxon>Mycena</taxon>
    </lineage>
</organism>
<keyword evidence="11" id="KW-1185">Reference proteome</keyword>
<dbReference type="InterPro" id="IPR012349">
    <property type="entry name" value="Split_barrel_FMN-bd"/>
</dbReference>
<keyword evidence="7" id="KW-0560">Oxidoreductase</keyword>
<comment type="pathway">
    <text evidence="2">Cofactor metabolism; pyridoxal 5'-phosphate salvage; pyridoxal 5'-phosphate from pyridoxamine 5'-phosphate: step 1/1.</text>
</comment>
<dbReference type="InterPro" id="IPR011576">
    <property type="entry name" value="Pyridox_Oxase_N"/>
</dbReference>
<evidence type="ECO:0000256" key="7">
    <source>
        <dbReference type="ARBA" id="ARBA00023002"/>
    </source>
</evidence>
<dbReference type="EC" id="1.4.3.5" evidence="4"/>
<keyword evidence="6" id="KW-0288">FMN</keyword>
<dbReference type="HAMAP" id="MF_01629">
    <property type="entry name" value="PdxH"/>
    <property type="match status" value="1"/>
</dbReference>
<dbReference type="Pfam" id="PF10590">
    <property type="entry name" value="PNP_phzG_C"/>
    <property type="match status" value="1"/>
</dbReference>
<dbReference type="GO" id="GO:0010181">
    <property type="term" value="F:FMN binding"/>
    <property type="evidence" value="ECO:0007669"/>
    <property type="project" value="InterPro"/>
</dbReference>
<comment type="cofactor">
    <cofactor evidence="1">
        <name>FMN</name>
        <dbReference type="ChEBI" id="CHEBI:58210"/>
    </cofactor>
</comment>
<dbReference type="GO" id="GO:0004733">
    <property type="term" value="F:pyridoxamine phosphate oxidase activity"/>
    <property type="evidence" value="ECO:0007669"/>
    <property type="project" value="UniProtKB-EC"/>
</dbReference>
<sequence>MDAVIAQTPSTIHVLPHTQYNAPDALTPSSVLPSPLDQFHLWFAEAVAHPVAEPEAMSLSTATPAGLPSARIVLFKALDPRGFLFYTNYTSRKSQELTANPNCALVFYWREMARSVRVVGRAERVSREESQAYFTSRPAGSRLGAWASRQSSVVAEGEVHARLEKVRARFAASEDAPDPEIPLPEFWGGWRVVPTEIEFWSGKPSRLHDRVRYTRQTPAPDSEAAWTIERLAP</sequence>
<name>A0AAD7F5V6_9AGAR</name>
<comment type="caution">
    <text evidence="10">The sequence shown here is derived from an EMBL/GenBank/DDBJ whole genome shotgun (WGS) entry which is preliminary data.</text>
</comment>
<evidence type="ECO:0000256" key="5">
    <source>
        <dbReference type="ARBA" id="ARBA00022630"/>
    </source>
</evidence>
<dbReference type="InterPro" id="IPR000659">
    <property type="entry name" value="Pyridox_Oxase"/>
</dbReference>
<dbReference type="Proteomes" id="UP001218218">
    <property type="component" value="Unassembled WGS sequence"/>
</dbReference>
<dbReference type="Pfam" id="PF01243">
    <property type="entry name" value="PNPOx_N"/>
    <property type="match status" value="1"/>
</dbReference>
<dbReference type="NCBIfam" id="NF004231">
    <property type="entry name" value="PRK05679.1"/>
    <property type="match status" value="1"/>
</dbReference>
<gene>
    <name evidence="10" type="ORF">DFH08DRAFT_679796</name>
</gene>
<evidence type="ECO:0000256" key="3">
    <source>
        <dbReference type="ARBA" id="ARBA00005037"/>
    </source>
</evidence>
<protein>
    <recommendedName>
        <fullName evidence="4">pyridoxal 5'-phosphate synthase</fullName>
        <ecNumber evidence="4">1.4.3.5</ecNumber>
    </recommendedName>
</protein>
<dbReference type="GO" id="GO:0008615">
    <property type="term" value="P:pyridoxine biosynthetic process"/>
    <property type="evidence" value="ECO:0007669"/>
    <property type="project" value="InterPro"/>
</dbReference>
<evidence type="ECO:0000256" key="2">
    <source>
        <dbReference type="ARBA" id="ARBA00004738"/>
    </source>
</evidence>
<keyword evidence="5" id="KW-0285">Flavoprotein</keyword>
<feature type="domain" description="Pyridoxine 5'-phosphate oxidase dimerisation C-terminal" evidence="9">
    <location>
        <begin position="187"/>
        <end position="233"/>
    </location>
</feature>
<dbReference type="PANTHER" id="PTHR10851:SF0">
    <property type="entry name" value="PYRIDOXINE-5'-PHOSPHATE OXIDASE"/>
    <property type="match status" value="1"/>
</dbReference>
<comment type="pathway">
    <text evidence="3">Cofactor metabolism; pyridoxal 5'-phosphate salvage; pyridoxal 5'-phosphate from pyridoxine 5'-phosphate: step 1/1.</text>
</comment>
<proteinExistence type="inferred from homology"/>
<reference evidence="10" key="1">
    <citation type="submission" date="2023-03" db="EMBL/GenBank/DDBJ databases">
        <title>Massive genome expansion in bonnet fungi (Mycena s.s.) driven by repeated elements and novel gene families across ecological guilds.</title>
        <authorList>
            <consortium name="Lawrence Berkeley National Laboratory"/>
            <person name="Harder C.B."/>
            <person name="Miyauchi S."/>
            <person name="Viragh M."/>
            <person name="Kuo A."/>
            <person name="Thoen E."/>
            <person name="Andreopoulos B."/>
            <person name="Lu D."/>
            <person name="Skrede I."/>
            <person name="Drula E."/>
            <person name="Henrissat B."/>
            <person name="Morin E."/>
            <person name="Kohler A."/>
            <person name="Barry K."/>
            <person name="LaButti K."/>
            <person name="Morin E."/>
            <person name="Salamov A."/>
            <person name="Lipzen A."/>
            <person name="Mereny Z."/>
            <person name="Hegedus B."/>
            <person name="Baldrian P."/>
            <person name="Stursova M."/>
            <person name="Weitz H."/>
            <person name="Taylor A."/>
            <person name="Grigoriev I.V."/>
            <person name="Nagy L.G."/>
            <person name="Martin F."/>
            <person name="Kauserud H."/>
        </authorList>
    </citation>
    <scope>NUCLEOTIDE SEQUENCE</scope>
    <source>
        <strain evidence="10">CBHHK002</strain>
    </source>
</reference>
<evidence type="ECO:0000259" key="9">
    <source>
        <dbReference type="Pfam" id="PF10590"/>
    </source>
</evidence>
<dbReference type="SUPFAM" id="SSF50475">
    <property type="entry name" value="FMN-binding split barrel"/>
    <property type="match status" value="1"/>
</dbReference>
<evidence type="ECO:0000313" key="10">
    <source>
        <dbReference type="EMBL" id="KAJ7367055.1"/>
    </source>
</evidence>
<dbReference type="AlphaFoldDB" id="A0AAD7F5V6"/>
<evidence type="ECO:0000256" key="6">
    <source>
        <dbReference type="ARBA" id="ARBA00022643"/>
    </source>
</evidence>